<dbReference type="InterPro" id="IPR036116">
    <property type="entry name" value="FN3_sf"/>
</dbReference>
<evidence type="ECO:0000259" key="6">
    <source>
        <dbReference type="PROSITE" id="PS50853"/>
    </source>
</evidence>
<feature type="domain" description="Fibronectin type-III" evidence="6">
    <location>
        <begin position="1311"/>
        <end position="1399"/>
    </location>
</feature>
<dbReference type="SUPFAM" id="SSF49854">
    <property type="entry name" value="Spermadhesin, CUB domain"/>
    <property type="match status" value="2"/>
</dbReference>
<dbReference type="OrthoDB" id="9792152at2"/>
<evidence type="ECO:0000259" key="5">
    <source>
        <dbReference type="PROSITE" id="PS50060"/>
    </source>
</evidence>
<dbReference type="Pfam" id="PF00041">
    <property type="entry name" value="fn3"/>
    <property type="match status" value="2"/>
</dbReference>
<evidence type="ECO:0000256" key="2">
    <source>
        <dbReference type="ARBA" id="ARBA00023157"/>
    </source>
</evidence>
<dbReference type="NCBIfam" id="TIGR04183">
    <property type="entry name" value="Por_Secre_tail"/>
    <property type="match status" value="1"/>
</dbReference>
<dbReference type="PROSITE" id="PS01180">
    <property type="entry name" value="CUB"/>
    <property type="match status" value="2"/>
</dbReference>
<dbReference type="Gene3D" id="2.60.120.290">
    <property type="entry name" value="Spermadhesin, CUB domain"/>
    <property type="match status" value="2"/>
</dbReference>
<evidence type="ECO:0000313" key="8">
    <source>
        <dbReference type="Proteomes" id="UP000231564"/>
    </source>
</evidence>
<dbReference type="SMART" id="SM00042">
    <property type="entry name" value="CUB"/>
    <property type="match status" value="2"/>
</dbReference>
<dbReference type="SMART" id="SM00060">
    <property type="entry name" value="FN3"/>
    <property type="match status" value="3"/>
</dbReference>
<dbReference type="GO" id="GO:0008237">
    <property type="term" value="F:metallopeptidase activity"/>
    <property type="evidence" value="ECO:0007669"/>
    <property type="project" value="UniProtKB-KW"/>
</dbReference>
<dbReference type="PROSITE" id="PS50853">
    <property type="entry name" value="FN3"/>
    <property type="match status" value="3"/>
</dbReference>
<evidence type="ECO:0000256" key="1">
    <source>
        <dbReference type="ARBA" id="ARBA00022729"/>
    </source>
</evidence>
<dbReference type="Gene3D" id="2.60.40.10">
    <property type="entry name" value="Immunoglobulins"/>
    <property type="match status" value="5"/>
</dbReference>
<dbReference type="SUPFAM" id="SSF49899">
    <property type="entry name" value="Concanavalin A-like lectins/glucanases"/>
    <property type="match status" value="1"/>
</dbReference>
<dbReference type="Pfam" id="PF18962">
    <property type="entry name" value="Por_Secre_tail"/>
    <property type="match status" value="1"/>
</dbReference>
<dbReference type="GeneID" id="47723526"/>
<dbReference type="GO" id="GO:0016020">
    <property type="term" value="C:membrane"/>
    <property type="evidence" value="ECO:0007669"/>
    <property type="project" value="InterPro"/>
</dbReference>
<dbReference type="EMBL" id="LT634361">
    <property type="protein sequence ID" value="SFZ83395.1"/>
    <property type="molecule type" value="Genomic_DNA"/>
</dbReference>
<dbReference type="Gene3D" id="3.40.390.10">
    <property type="entry name" value="Collagenase (Catalytic Domain)"/>
    <property type="match status" value="1"/>
</dbReference>
<feature type="domain" description="CUB" evidence="4">
    <location>
        <begin position="908"/>
        <end position="1034"/>
    </location>
</feature>
<protein>
    <submittedName>
        <fullName evidence="7">Probable M12B family metalloprotease containing a C-terminal secretion signal</fullName>
    </submittedName>
</protein>
<keyword evidence="2" id="KW-1015">Disulfide bond</keyword>
<dbReference type="InterPro" id="IPR013320">
    <property type="entry name" value="ConA-like_dom_sf"/>
</dbReference>
<sequence>MEKKLLFLILACIYTLRNYSQQIWKQTNNYYNGKQNPTKYYNSLQLNKDYFLTIVKNAPSSTQRESFSKITLPINEKEFEIFEIFKTSYLAPELEAKYPSIKSFIGRSLTSNKIARISYSKYSGFHAAISTSKGTYLIKPHHIKSNSYLCYDKNSGPSFSNFECNTIATVRNMNRGKQKYVANDQYLRKYRLAIATTAAYSNFFLTGNEKSNAEKKAIVLSHINNSITRINGIFERDFGITMELIPNNDTLIFLTPETDPFNSNDYNNSLQTTLDNSIGNTNYDIGHLFAYEISIHGNAGCIACVCTDQKKGSAFTAHNAPDSDHFNLIASHEFGHQFGGYHVQSSANCRSSIGLQEVEPGSGSSIMSYAGICSPIVQESPDDYFNYVDIRDIIQWTRNESSCAELIPTNNTPPNANAGDNYIIPKSTPFILTGSGTDIDHSSILSYCWEQNDPEDPKSVESPQPSWTKGPLFRSRPPIYKPTRYIPQLSDVINGNFTPKWEVLPAVQRTMDFALTVRDNAIIGAKTASDEMTITVTDNTGPFIVTSQNTTETWHVGEIKTINWNVANTNNPPINTSHINILLSTDGGYTYPYTIASDLENNGSAIITVPEIEKSTKRGRIMIQPKNNIFYAINAMDIHLNTSEFTMSFPESHKEICKPNEIIYNFTYKTYVGFNEITTFTTENLPQGFNATFNPSAASKNNTPITLTISSTNSTPTGRTDFSVIGLSNTVRKKSFLSFHTYNNFLTSPTSLKPANNAQEVDTDTALEWNFDINAKNYTIQLSKNLDFSNIIEQANTTENIYHPNRLALNTTYFWRVKNENICSEGTYSKVFSFTTKCFPPENILITNITKNSAKITWTDSYSLNWEVQIVPEGTSFTNTGINTYTPSYTPLYLIPRTNYDVYIRSLCSNTNRSSWVGPFLFTTLPDYCNGGLFYDTGGFHRNYLNNENTITTILPSKATDIVEVSFSKFHIEDGYDYLLVYNGNSTNSPLIGNYTGSTSPGTLRSKQGQGLTFSFISDDSITNTGWVATVDCITITCPPPHNLSSHNTTSNSSNISWTSNGTETEWLLEYGVKGFTIGKGINKISKSTTYTLTNLIPQTEYDVYLKAICGNLPNDDDSNIIGPISFKTSCGIFNAPYLYNVEDQNLNTPIHDCWSTTPSLQEAHYFWEVQRATYSESKTGPYKAHEGDQYFRTTSYTNASSGDVAVLETPFVNISSLENPVLHFFSFLYGSHIGSLHIDIFSNDTWINDILTLSGAQQNSSKDLWHEHLINLKDFSDIVKIRFRAIANGNTFNEINIDKISFTEKPSCPSPTNIQISNTTINSSNISWSSNGEESEWVLEYGEENFHIGNGTILTINSTPFTLNNLKSNTSYDFYLKANCSNKESNNIGPFKIKTRANCTGDNFYDSGGFDTMYSNNENYTTTIFPPNETHKITVNFHSFELESCCDELLIFDGPNTDAQLIGIYTGNNSPNKITSTHYSGALTFKFTSDSSITYPGWEASVSCEGTLGYPSIFENENFHFFPNPVHEILTISSNDYIKLIEVYNIIGKKLLNLTPHKDSLFYKIDFTSFSSGVYIVKIYRNNNVSSLRILKN</sequence>
<dbReference type="SUPFAM" id="SSF49265">
    <property type="entry name" value="Fibronectin type III"/>
    <property type="match status" value="2"/>
</dbReference>
<dbReference type="InterPro" id="IPR013783">
    <property type="entry name" value="Ig-like_fold"/>
</dbReference>
<dbReference type="InterPro" id="IPR035914">
    <property type="entry name" value="Sperma_CUB_dom_sf"/>
</dbReference>
<dbReference type="Gene3D" id="2.60.120.200">
    <property type="match status" value="1"/>
</dbReference>
<feature type="region of interest" description="Disordered" evidence="3">
    <location>
        <begin position="453"/>
        <end position="473"/>
    </location>
</feature>
<evidence type="ECO:0000256" key="3">
    <source>
        <dbReference type="SAM" id="MobiDB-lite"/>
    </source>
</evidence>
<dbReference type="PROSITE" id="PS50060">
    <property type="entry name" value="MAM_2"/>
    <property type="match status" value="1"/>
</dbReference>
<dbReference type="Pfam" id="PF00431">
    <property type="entry name" value="CUB"/>
    <property type="match status" value="2"/>
</dbReference>
<dbReference type="Proteomes" id="UP000231564">
    <property type="component" value="Chromosome MARIT"/>
</dbReference>
<accession>A0A2H1EAP6</accession>
<dbReference type="PANTHER" id="PTHR39385:SF2">
    <property type="entry name" value="SLIT-LIKE 3 PROTEIN"/>
    <property type="match status" value="1"/>
</dbReference>
<keyword evidence="1" id="KW-0732">Signal</keyword>
<feature type="domain" description="MAM" evidence="5">
    <location>
        <begin position="1155"/>
        <end position="1311"/>
    </location>
</feature>
<dbReference type="CDD" id="cd00063">
    <property type="entry name" value="FN3"/>
    <property type="match status" value="2"/>
</dbReference>
<dbReference type="GO" id="GO:0005975">
    <property type="term" value="P:carbohydrate metabolic process"/>
    <property type="evidence" value="ECO:0007669"/>
    <property type="project" value="UniProtKB-ARBA"/>
</dbReference>
<evidence type="ECO:0000313" key="7">
    <source>
        <dbReference type="EMBL" id="SFZ83395.1"/>
    </source>
</evidence>
<gene>
    <name evidence="7" type="ORF">MARIT_2045</name>
</gene>
<dbReference type="SUPFAM" id="SSF55486">
    <property type="entry name" value="Metalloproteases ('zincins'), catalytic domain"/>
    <property type="match status" value="1"/>
</dbReference>
<feature type="domain" description="CUB" evidence="4">
    <location>
        <begin position="1400"/>
        <end position="1506"/>
    </location>
</feature>
<organism evidence="7 8">
    <name type="scientific">Tenacibaculum maritimum NCIMB 2154</name>
    <dbReference type="NCBI Taxonomy" id="1349785"/>
    <lineage>
        <taxon>Bacteria</taxon>
        <taxon>Pseudomonadati</taxon>
        <taxon>Bacteroidota</taxon>
        <taxon>Flavobacteriia</taxon>
        <taxon>Flavobacteriales</taxon>
        <taxon>Flavobacteriaceae</taxon>
        <taxon>Tenacibaculum</taxon>
    </lineage>
</organism>
<dbReference type="SMART" id="SM00137">
    <property type="entry name" value="MAM"/>
    <property type="match status" value="1"/>
</dbReference>
<keyword evidence="8" id="KW-1185">Reference proteome</keyword>
<dbReference type="GO" id="GO:0004553">
    <property type="term" value="F:hydrolase activity, hydrolyzing O-glycosyl compounds"/>
    <property type="evidence" value="ECO:0007669"/>
    <property type="project" value="UniProtKB-ARBA"/>
</dbReference>
<dbReference type="KEGG" id="tmar:MARIT_2045"/>
<dbReference type="Pfam" id="PF00629">
    <property type="entry name" value="MAM"/>
    <property type="match status" value="1"/>
</dbReference>
<keyword evidence="7" id="KW-0482">Metalloprotease</keyword>
<dbReference type="PANTHER" id="PTHR39385">
    <property type="entry name" value="PROTEIN CBG20422"/>
    <property type="match status" value="1"/>
</dbReference>
<keyword evidence="7" id="KW-0645">Protease</keyword>
<dbReference type="InterPro" id="IPR000859">
    <property type="entry name" value="CUB_dom"/>
</dbReference>
<proteinExistence type="predicted"/>
<dbReference type="RefSeq" id="WP_100211413.1">
    <property type="nucleotide sequence ID" value="NZ_CP138495.1"/>
</dbReference>
<dbReference type="Pfam" id="PF13583">
    <property type="entry name" value="Reprolysin_4"/>
    <property type="match status" value="1"/>
</dbReference>
<dbReference type="InterPro" id="IPR024079">
    <property type="entry name" value="MetalloPept_cat_dom_sf"/>
</dbReference>
<dbReference type="InterPro" id="IPR003961">
    <property type="entry name" value="FN3_dom"/>
</dbReference>
<name>A0A2H1EAP6_9FLAO</name>
<reference evidence="7 8" key="1">
    <citation type="submission" date="2016-11" db="EMBL/GenBank/DDBJ databases">
        <authorList>
            <person name="Jaros S."/>
            <person name="Januszkiewicz K."/>
            <person name="Wedrychowicz H."/>
        </authorList>
    </citation>
    <scope>NUCLEOTIDE SEQUENCE [LARGE SCALE GENOMIC DNA]</scope>
    <source>
        <strain evidence="7">NCIMB 2154T</strain>
    </source>
</reference>
<keyword evidence="7" id="KW-0378">Hydrolase</keyword>
<dbReference type="InterPro" id="IPR026444">
    <property type="entry name" value="Secre_tail"/>
</dbReference>
<dbReference type="GO" id="GO:0006508">
    <property type="term" value="P:proteolysis"/>
    <property type="evidence" value="ECO:0007669"/>
    <property type="project" value="UniProtKB-KW"/>
</dbReference>
<dbReference type="InterPro" id="IPR000998">
    <property type="entry name" value="MAM_dom"/>
</dbReference>
<dbReference type="STRING" id="1349785.GCA_000509405_01426"/>
<dbReference type="CDD" id="cd00041">
    <property type="entry name" value="CUB"/>
    <property type="match status" value="2"/>
</dbReference>
<feature type="domain" description="Fibronectin type-III" evidence="6">
    <location>
        <begin position="1040"/>
        <end position="1130"/>
    </location>
</feature>
<feature type="domain" description="Fibronectin type-III" evidence="6">
    <location>
        <begin position="840"/>
        <end position="927"/>
    </location>
</feature>
<evidence type="ECO:0000259" key="4">
    <source>
        <dbReference type="PROSITE" id="PS01180"/>
    </source>
</evidence>